<dbReference type="Gene3D" id="3.40.50.300">
    <property type="entry name" value="P-loop containing nucleotide triphosphate hydrolases"/>
    <property type="match status" value="1"/>
</dbReference>
<evidence type="ECO:0000313" key="3">
    <source>
        <dbReference type="Proteomes" id="UP000310017"/>
    </source>
</evidence>
<keyword evidence="2" id="KW-0547">Nucleotide-binding</keyword>
<dbReference type="SUPFAM" id="SSF52540">
    <property type="entry name" value="P-loop containing nucleoside triphosphate hydrolases"/>
    <property type="match status" value="1"/>
</dbReference>
<dbReference type="Proteomes" id="UP000310017">
    <property type="component" value="Chromosome"/>
</dbReference>
<keyword evidence="3" id="KW-1185">Reference proteome</keyword>
<keyword evidence="2" id="KW-0067">ATP-binding</keyword>
<evidence type="ECO:0000259" key="1">
    <source>
        <dbReference type="Pfam" id="PF13521"/>
    </source>
</evidence>
<accession>A0A5B7SRR4</accession>
<reference evidence="2 3" key="1">
    <citation type="submission" date="2019-05" db="EMBL/GenBank/DDBJ databases">
        <title>Genome sequencing of F202Z8.</title>
        <authorList>
            <person name="Kwon Y.M."/>
        </authorList>
    </citation>
    <scope>NUCLEOTIDE SEQUENCE [LARGE SCALE GENOMIC DNA]</scope>
    <source>
        <strain evidence="2 3">F202Z8</strain>
    </source>
</reference>
<dbReference type="AlphaFoldDB" id="A0A5B7SRR4"/>
<dbReference type="OrthoDB" id="5638848at2"/>
<dbReference type="EMBL" id="CP040710">
    <property type="protein sequence ID" value="QCW99712.1"/>
    <property type="molecule type" value="Genomic_DNA"/>
</dbReference>
<dbReference type="KEGG" id="asag:FGM00_06215"/>
<dbReference type="Pfam" id="PF13521">
    <property type="entry name" value="AAA_28"/>
    <property type="match status" value="1"/>
</dbReference>
<dbReference type="InterPro" id="IPR027417">
    <property type="entry name" value="P-loop_NTPase"/>
</dbReference>
<evidence type="ECO:0000313" key="2">
    <source>
        <dbReference type="EMBL" id="QCW99712.1"/>
    </source>
</evidence>
<gene>
    <name evidence="2" type="ORF">FGM00_06215</name>
</gene>
<name>A0A5B7SRR4_9FLAO</name>
<dbReference type="InterPro" id="IPR038727">
    <property type="entry name" value="NadR/Ttd14_AAA_dom"/>
</dbReference>
<protein>
    <submittedName>
        <fullName evidence="2">ATP-binding protein</fullName>
    </submittedName>
</protein>
<feature type="domain" description="NadR/Ttd14 AAA" evidence="1">
    <location>
        <begin position="5"/>
        <end position="176"/>
    </location>
</feature>
<dbReference type="GO" id="GO:0005524">
    <property type="term" value="F:ATP binding"/>
    <property type="evidence" value="ECO:0007669"/>
    <property type="project" value="UniProtKB-KW"/>
</dbReference>
<dbReference type="RefSeq" id="WP_138852064.1">
    <property type="nucleotide sequence ID" value="NZ_CP040710.1"/>
</dbReference>
<organism evidence="2 3">
    <name type="scientific">Aggregatimonas sangjinii</name>
    <dbReference type="NCBI Taxonomy" id="2583587"/>
    <lineage>
        <taxon>Bacteria</taxon>
        <taxon>Pseudomonadati</taxon>
        <taxon>Bacteroidota</taxon>
        <taxon>Flavobacteriia</taxon>
        <taxon>Flavobacteriales</taxon>
        <taxon>Flavobacteriaceae</taxon>
        <taxon>Aggregatimonas</taxon>
    </lineage>
</organism>
<proteinExistence type="predicted"/>
<sequence>MNPKRIVITGGPSTGKTSLIDALEKDGYQCFHEVIRLMTLKAKQNGELGNLTTNPIATVSDPMAFNEKIIDARLTDYNASENSDAPIVFFDRGIPDVLAYMDYFKQTYDEAFVAIAANHRYDTVFLLPIWKEIYVSDSERFESYEEALAIHRHLKESYTALGYGVIEVPKATVENRIAFILTQLEAN</sequence>